<gene>
    <name evidence="2" type="ORF">C1I98_21320</name>
</gene>
<protein>
    <submittedName>
        <fullName evidence="2">ABC transporter permease</fullName>
    </submittedName>
</protein>
<dbReference type="Pfam" id="PF12730">
    <property type="entry name" value="ABC2_membrane_4"/>
    <property type="match status" value="1"/>
</dbReference>
<comment type="caution">
    <text evidence="2">The sequence shown here is derived from an EMBL/GenBank/DDBJ whole genome shotgun (WGS) entry which is preliminary data.</text>
</comment>
<evidence type="ECO:0000313" key="3">
    <source>
        <dbReference type="Proteomes" id="UP000248544"/>
    </source>
</evidence>
<evidence type="ECO:0000313" key="2">
    <source>
        <dbReference type="EMBL" id="PZG41421.1"/>
    </source>
</evidence>
<name>A0A2W2G037_9ACTN</name>
<feature type="transmembrane region" description="Helical" evidence="1">
    <location>
        <begin position="175"/>
        <end position="194"/>
    </location>
</feature>
<keyword evidence="1" id="KW-0812">Transmembrane</keyword>
<feature type="transmembrane region" description="Helical" evidence="1">
    <location>
        <begin position="144"/>
        <end position="168"/>
    </location>
</feature>
<feature type="transmembrane region" description="Helical" evidence="1">
    <location>
        <begin position="57"/>
        <end position="77"/>
    </location>
</feature>
<proteinExistence type="predicted"/>
<feature type="transmembrane region" description="Helical" evidence="1">
    <location>
        <begin position="223"/>
        <end position="243"/>
    </location>
</feature>
<dbReference type="Proteomes" id="UP000248544">
    <property type="component" value="Unassembled WGS sequence"/>
</dbReference>
<dbReference type="RefSeq" id="WP_111169199.1">
    <property type="nucleotide sequence ID" value="NZ_POUA01000173.1"/>
</dbReference>
<feature type="transmembrane region" description="Helical" evidence="1">
    <location>
        <begin position="98"/>
        <end position="124"/>
    </location>
</feature>
<dbReference type="AlphaFoldDB" id="A0A2W2G037"/>
<evidence type="ECO:0000256" key="1">
    <source>
        <dbReference type="SAM" id="Phobius"/>
    </source>
</evidence>
<keyword evidence="1" id="KW-0472">Membrane</keyword>
<keyword evidence="3" id="KW-1185">Reference proteome</keyword>
<dbReference type="EMBL" id="POUA01000173">
    <property type="protein sequence ID" value="PZG41421.1"/>
    <property type="molecule type" value="Genomic_DNA"/>
</dbReference>
<accession>A0A2W2G037</accession>
<organism evidence="2 3">
    <name type="scientific">Spongiactinospora gelatinilytica</name>
    <dbReference type="NCBI Taxonomy" id="2666298"/>
    <lineage>
        <taxon>Bacteria</taxon>
        <taxon>Bacillati</taxon>
        <taxon>Actinomycetota</taxon>
        <taxon>Actinomycetes</taxon>
        <taxon>Streptosporangiales</taxon>
        <taxon>Streptosporangiaceae</taxon>
        <taxon>Spongiactinospora</taxon>
    </lineage>
</organism>
<feature type="transmembrane region" description="Helical" evidence="1">
    <location>
        <begin position="18"/>
        <end position="37"/>
    </location>
</feature>
<keyword evidence="1" id="KW-1133">Transmembrane helix</keyword>
<sequence>MNILRSEWTKLRSVRSTWIAAVSAVLSSVVLGVVGSFDLLGAPPAEPPAGWDPTALALKGFLFAQLIIGMMGALSVTPEYDTGMIGTSLAVVPARSRLLGAKMVVVAAVGFVTGLVTTLVSFTVVQLMLGGTGLPMAGLSDPGVAGALAGGVLYLTLIALIGVAVGVLTRSATGGLAVLVGALLLVPALAPAFGDRLAALWPITAGQAAYTVVPAEGMVAPGVGLAVLVAAAAVVGIAGHVALRARDV</sequence>
<reference evidence="2 3" key="1">
    <citation type="submission" date="2018-01" db="EMBL/GenBank/DDBJ databases">
        <title>Draft genome sequence of Sphaerisporangium sp. 7K107.</title>
        <authorList>
            <person name="Sahin N."/>
            <person name="Saygin H."/>
            <person name="Ay H."/>
        </authorList>
    </citation>
    <scope>NUCLEOTIDE SEQUENCE [LARGE SCALE GENOMIC DNA]</scope>
    <source>
        <strain evidence="2 3">7K107</strain>
    </source>
</reference>